<dbReference type="GO" id="GO:0030286">
    <property type="term" value="C:dynein complex"/>
    <property type="evidence" value="ECO:0007669"/>
    <property type="project" value="UniProtKB-KW"/>
</dbReference>
<keyword evidence="6" id="KW-1185">Reference proteome</keyword>
<dbReference type="OrthoDB" id="1927454at2759"/>
<dbReference type="AlphaFoldDB" id="A0A8X6HWX8"/>
<reference evidence="5" key="1">
    <citation type="submission" date="2020-07" db="EMBL/GenBank/DDBJ databases">
        <title>Multicomponent nature underlies the extraordinary mechanical properties of spider dragline silk.</title>
        <authorList>
            <person name="Kono N."/>
            <person name="Nakamura H."/>
            <person name="Mori M."/>
            <person name="Yoshida Y."/>
            <person name="Ohtoshi R."/>
            <person name="Malay A.D."/>
            <person name="Moran D.A.P."/>
            <person name="Tomita M."/>
            <person name="Numata K."/>
            <person name="Arakawa K."/>
        </authorList>
    </citation>
    <scope>NUCLEOTIDE SEQUENCE</scope>
</reference>
<dbReference type="EMBL" id="BMAO01032530">
    <property type="protein sequence ID" value="GFQ82952.1"/>
    <property type="molecule type" value="Genomic_DNA"/>
</dbReference>
<dbReference type="GO" id="GO:0005930">
    <property type="term" value="C:axoneme"/>
    <property type="evidence" value="ECO:0007669"/>
    <property type="project" value="TreeGrafter"/>
</dbReference>
<dbReference type="PANTHER" id="PTHR13183">
    <property type="entry name" value="AXONEMAL INNER ARM DYNEIN LIGHT CHAIN 28"/>
    <property type="match status" value="1"/>
</dbReference>
<keyword evidence="1" id="KW-0243">Dynein</keyword>
<evidence type="ECO:0000256" key="3">
    <source>
        <dbReference type="ARBA" id="ARBA00023175"/>
    </source>
</evidence>
<evidence type="ECO:0000313" key="6">
    <source>
        <dbReference type="Proteomes" id="UP000887116"/>
    </source>
</evidence>
<evidence type="ECO:0000313" key="5">
    <source>
        <dbReference type="EMBL" id="GFQ82952.1"/>
    </source>
</evidence>
<proteinExistence type="inferred from homology"/>
<dbReference type="Pfam" id="PF10211">
    <property type="entry name" value="Ax_dynein_light"/>
    <property type="match status" value="1"/>
</dbReference>
<gene>
    <name evidence="5" type="primary">AVEN_224196_1</name>
    <name evidence="5" type="ORF">TNCT_312891</name>
</gene>
<evidence type="ECO:0000256" key="2">
    <source>
        <dbReference type="ARBA" id="ARBA00023054"/>
    </source>
</evidence>
<keyword evidence="3" id="KW-0505">Motor protein</keyword>
<protein>
    <submittedName>
        <fullName evidence="5">Uncharacterized protein</fullName>
    </submittedName>
</protein>
<dbReference type="InterPro" id="IPR019347">
    <property type="entry name" value="Axonemal_dynein_light_chain"/>
</dbReference>
<comment type="caution">
    <text evidence="5">The sequence shown here is derived from an EMBL/GenBank/DDBJ whole genome shotgun (WGS) entry which is preliminary data.</text>
</comment>
<comment type="similarity">
    <text evidence="4">Belongs to the inner dynein arm light chain family.</text>
</comment>
<evidence type="ECO:0000256" key="1">
    <source>
        <dbReference type="ARBA" id="ARBA00023017"/>
    </source>
</evidence>
<dbReference type="PANTHER" id="PTHR13183:SF0">
    <property type="entry name" value="AXONEMAL DYNEIN LIGHT INTERMEDIATE POLYPEPTIDE 1"/>
    <property type="match status" value="1"/>
</dbReference>
<name>A0A8X6HWX8_TRICU</name>
<keyword evidence="2" id="KW-0175">Coiled coil</keyword>
<evidence type="ECO:0000256" key="4">
    <source>
        <dbReference type="ARBA" id="ARBA00038114"/>
    </source>
</evidence>
<dbReference type="GO" id="GO:0045504">
    <property type="term" value="F:dynein heavy chain binding"/>
    <property type="evidence" value="ECO:0007669"/>
    <property type="project" value="TreeGrafter"/>
</dbReference>
<organism evidence="5 6">
    <name type="scientific">Trichonephila clavata</name>
    <name type="common">Joro spider</name>
    <name type="synonym">Nephila clavata</name>
    <dbReference type="NCBI Taxonomy" id="2740835"/>
    <lineage>
        <taxon>Eukaryota</taxon>
        <taxon>Metazoa</taxon>
        <taxon>Ecdysozoa</taxon>
        <taxon>Arthropoda</taxon>
        <taxon>Chelicerata</taxon>
        <taxon>Arachnida</taxon>
        <taxon>Araneae</taxon>
        <taxon>Araneomorphae</taxon>
        <taxon>Entelegynae</taxon>
        <taxon>Araneoidea</taxon>
        <taxon>Nephilidae</taxon>
        <taxon>Trichonephila</taxon>
    </lineage>
</organism>
<sequence length="236" mass="28149">MLPENCFLKFEENDDQSAETTTKNRSSDESLSMISKTLNQIYPPREINEGGKLIKRYVSAKPASLFEIYDLQNIFQFKLKKLEKEITGFSLKIRELHHQLFEELTRQETIDCPERGQLLKSIMNEQLLTLDSVKKNYKSTFSYAVCKSLLSRRVLIKIRNEIPILQKRIQDDENERSRLFMENEEVKRVLDEKDYIKTIEQNFSKNQLEKAIQKMFTEYTDKIDEEHKWLKRHNTD</sequence>
<dbReference type="Proteomes" id="UP000887116">
    <property type="component" value="Unassembled WGS sequence"/>
</dbReference>
<accession>A0A8X6HWX8</accession>